<dbReference type="PANTHER" id="PTHR45790">
    <property type="entry name" value="SIROHEME SYNTHASE-RELATED"/>
    <property type="match status" value="1"/>
</dbReference>
<keyword evidence="13" id="KW-1185">Reference proteome</keyword>
<keyword evidence="3" id="KW-0169">Cobalamin biosynthesis</keyword>
<dbReference type="InterPro" id="IPR000878">
    <property type="entry name" value="4pyrrol_Mease"/>
</dbReference>
<comment type="pathway">
    <text evidence="8">Porphyrin-containing compound metabolism; siroheme biosynthesis; precorrin-2 from uroporphyrinogen III: step 1/1.</text>
</comment>
<comment type="pathway">
    <text evidence="9">Cofactor biosynthesis; adenosylcobalamin biosynthesis; precorrin-2 from uroporphyrinogen III: step 1/1.</text>
</comment>
<dbReference type="PANTHER" id="PTHR45790:SF1">
    <property type="entry name" value="SIROHEME SYNTHASE"/>
    <property type="match status" value="1"/>
</dbReference>
<dbReference type="NCBIfam" id="NF004790">
    <property type="entry name" value="PRK06136.1"/>
    <property type="match status" value="1"/>
</dbReference>
<dbReference type="PROSITE" id="PS00840">
    <property type="entry name" value="SUMT_2"/>
    <property type="match status" value="1"/>
</dbReference>
<dbReference type="EC" id="2.1.1.107" evidence="2"/>
<keyword evidence="5 10" id="KW-0808">Transferase</keyword>
<comment type="similarity">
    <text evidence="1 10">Belongs to the precorrin methyltransferase family.</text>
</comment>
<evidence type="ECO:0000256" key="6">
    <source>
        <dbReference type="ARBA" id="ARBA00022691"/>
    </source>
</evidence>
<organism evidence="12 13">
    <name type="scientific">Azospira restricta</name>
    <dbReference type="NCBI Taxonomy" id="404405"/>
    <lineage>
        <taxon>Bacteria</taxon>
        <taxon>Pseudomonadati</taxon>
        <taxon>Pseudomonadota</taxon>
        <taxon>Betaproteobacteria</taxon>
        <taxon>Rhodocyclales</taxon>
        <taxon>Rhodocyclaceae</taxon>
        <taxon>Azospira</taxon>
    </lineage>
</organism>
<evidence type="ECO:0000256" key="5">
    <source>
        <dbReference type="ARBA" id="ARBA00022679"/>
    </source>
</evidence>
<protein>
    <recommendedName>
        <fullName evidence="2">uroporphyrinogen-III C-methyltransferase</fullName>
        <ecNumber evidence="2">2.1.1.107</ecNumber>
    </recommendedName>
</protein>
<dbReference type="InterPro" id="IPR014776">
    <property type="entry name" value="4pyrrole_Mease_sub2"/>
</dbReference>
<dbReference type="SUPFAM" id="SSF53790">
    <property type="entry name" value="Tetrapyrrole methylase"/>
    <property type="match status" value="1"/>
</dbReference>
<dbReference type="Pfam" id="PF00590">
    <property type="entry name" value="TP_methylase"/>
    <property type="match status" value="1"/>
</dbReference>
<dbReference type="CDD" id="cd11642">
    <property type="entry name" value="SUMT"/>
    <property type="match status" value="1"/>
</dbReference>
<evidence type="ECO:0000256" key="4">
    <source>
        <dbReference type="ARBA" id="ARBA00022603"/>
    </source>
</evidence>
<dbReference type="RefSeq" id="WP_203388831.1">
    <property type="nucleotide sequence ID" value="NZ_CP064781.1"/>
</dbReference>
<evidence type="ECO:0000256" key="3">
    <source>
        <dbReference type="ARBA" id="ARBA00022573"/>
    </source>
</evidence>
<gene>
    <name evidence="12" type="primary">cobA</name>
    <name evidence="12" type="ORF">IWH25_08250</name>
</gene>
<feature type="domain" description="Tetrapyrrole methylase" evidence="11">
    <location>
        <begin position="12"/>
        <end position="222"/>
    </location>
</feature>
<dbReference type="KEGG" id="ares:IWH25_08250"/>
<keyword evidence="6" id="KW-0949">S-adenosyl-L-methionine</keyword>
<evidence type="ECO:0000256" key="8">
    <source>
        <dbReference type="ARBA" id="ARBA00025705"/>
    </source>
</evidence>
<dbReference type="FunFam" id="3.30.950.10:FF:000001">
    <property type="entry name" value="Siroheme synthase"/>
    <property type="match status" value="1"/>
</dbReference>
<dbReference type="InterPro" id="IPR035996">
    <property type="entry name" value="4pyrrol_Methylase_sf"/>
</dbReference>
<dbReference type="InterPro" id="IPR006366">
    <property type="entry name" value="CobA/CysG_C"/>
</dbReference>
<dbReference type="GO" id="GO:0004851">
    <property type="term" value="F:uroporphyrin-III C-methyltransferase activity"/>
    <property type="evidence" value="ECO:0007669"/>
    <property type="project" value="UniProtKB-EC"/>
</dbReference>
<evidence type="ECO:0000313" key="13">
    <source>
        <dbReference type="Proteomes" id="UP000663444"/>
    </source>
</evidence>
<dbReference type="AlphaFoldDB" id="A0A974SRQ2"/>
<accession>A0A974SRQ2</accession>
<evidence type="ECO:0000259" key="11">
    <source>
        <dbReference type="Pfam" id="PF00590"/>
    </source>
</evidence>
<dbReference type="EMBL" id="CP064781">
    <property type="protein sequence ID" value="QRJ65303.1"/>
    <property type="molecule type" value="Genomic_DNA"/>
</dbReference>
<dbReference type="InterPro" id="IPR014777">
    <property type="entry name" value="4pyrrole_Mease_sub1"/>
</dbReference>
<sequence length="265" mass="28083">MNQPRPSCTPGTVYLVGSGPGDPELMTLKAARLVGAADVIVYDHLGAEGVLDLARPDAEKIYAGKEASNHTLPQEEINDLLVRLAKQGKRVVRLKGGDPFIFGRGGEEIETLAENGIPFEVVPGVTAASGCGSYAGIPLTHRDHSQICVFATGHLKDGSINLDWHALARPGQTVVFYMGIGGAGEICQQLMAHGLPASHPAAVVQHGTSRRQRVVTADLGTLAERIAEAGIRPPALIIIGTVVSLQSKLAWFNKHAVSEHQTETE</sequence>
<evidence type="ECO:0000256" key="7">
    <source>
        <dbReference type="ARBA" id="ARBA00023244"/>
    </source>
</evidence>
<reference evidence="12" key="1">
    <citation type="submission" date="2020-11" db="EMBL/GenBank/DDBJ databases">
        <title>Azospira restricta DSM 18626 genome sequence.</title>
        <authorList>
            <person name="Moe W.M."/>
        </authorList>
    </citation>
    <scope>NUCLEOTIDE SEQUENCE</scope>
    <source>
        <strain evidence="12">DSM 18626</strain>
    </source>
</reference>
<dbReference type="InterPro" id="IPR050161">
    <property type="entry name" value="Siro_Cobalamin_biosynth"/>
</dbReference>
<keyword evidence="7" id="KW-0627">Porphyrin biosynthesis</keyword>
<dbReference type="InterPro" id="IPR003043">
    <property type="entry name" value="Uropor_MeTrfase_CS"/>
</dbReference>
<dbReference type="Gene3D" id="3.40.1010.10">
    <property type="entry name" value="Cobalt-precorrin-4 Transmethylase, Domain 1"/>
    <property type="match status" value="1"/>
</dbReference>
<dbReference type="PROSITE" id="PS00839">
    <property type="entry name" value="SUMT_1"/>
    <property type="match status" value="1"/>
</dbReference>
<dbReference type="GO" id="GO:0009236">
    <property type="term" value="P:cobalamin biosynthetic process"/>
    <property type="evidence" value="ECO:0007669"/>
    <property type="project" value="UniProtKB-KW"/>
</dbReference>
<keyword evidence="4 10" id="KW-0489">Methyltransferase</keyword>
<evidence type="ECO:0000256" key="2">
    <source>
        <dbReference type="ARBA" id="ARBA00012162"/>
    </source>
</evidence>
<dbReference type="GO" id="GO:0032259">
    <property type="term" value="P:methylation"/>
    <property type="evidence" value="ECO:0007669"/>
    <property type="project" value="UniProtKB-KW"/>
</dbReference>
<evidence type="ECO:0000256" key="10">
    <source>
        <dbReference type="RuleBase" id="RU003960"/>
    </source>
</evidence>
<dbReference type="FunFam" id="3.40.1010.10:FF:000001">
    <property type="entry name" value="Siroheme synthase"/>
    <property type="match status" value="1"/>
</dbReference>
<name>A0A974SRQ2_9RHOO</name>
<dbReference type="GO" id="GO:0019354">
    <property type="term" value="P:siroheme biosynthetic process"/>
    <property type="evidence" value="ECO:0007669"/>
    <property type="project" value="InterPro"/>
</dbReference>
<evidence type="ECO:0000313" key="12">
    <source>
        <dbReference type="EMBL" id="QRJ65303.1"/>
    </source>
</evidence>
<evidence type="ECO:0000256" key="9">
    <source>
        <dbReference type="ARBA" id="ARBA00060548"/>
    </source>
</evidence>
<dbReference type="NCBIfam" id="TIGR01469">
    <property type="entry name" value="cobA_cysG_Cterm"/>
    <property type="match status" value="1"/>
</dbReference>
<dbReference type="Proteomes" id="UP000663444">
    <property type="component" value="Chromosome"/>
</dbReference>
<dbReference type="Gene3D" id="3.30.950.10">
    <property type="entry name" value="Methyltransferase, Cobalt-precorrin-4 Transmethylase, Domain 2"/>
    <property type="match status" value="1"/>
</dbReference>
<proteinExistence type="inferred from homology"/>
<evidence type="ECO:0000256" key="1">
    <source>
        <dbReference type="ARBA" id="ARBA00005879"/>
    </source>
</evidence>